<dbReference type="RefSeq" id="WP_326297919.1">
    <property type="nucleotide sequence ID" value="NZ_JAYLLH010000018.1"/>
</dbReference>
<feature type="compositionally biased region" description="Low complexity" evidence="1">
    <location>
        <begin position="220"/>
        <end position="240"/>
    </location>
</feature>
<feature type="region of interest" description="Disordered" evidence="1">
    <location>
        <begin position="56"/>
        <end position="309"/>
    </location>
</feature>
<dbReference type="SUPFAM" id="SSF88713">
    <property type="entry name" value="Glycoside hydrolase/deacetylase"/>
    <property type="match status" value="1"/>
</dbReference>
<sequence length="555" mass="55591">MAKSVLAGLLGGTAVAALIAMGVSLAVGVPERLRPPVPLANPPVTETARIATPDVADGAAPATTPGTDAPVTEAPLPGMAAPGAGTDSALAGDVTRPGAVPRVGTDVAKPEAGTSAEGGPATTATGESPVTLARSGGSPAAPTAEAGPSLSTDPARMPVTAPAPEAPRSAEQVAALPTMPGSSAEPAVPGARPTPGARPQSPDTTPETLPQAAPAPLPDAPEAGDAPAAPAVAAAPDAPAVSQRPATPANPASPGGTAPDATPVPDATPAEPPQAAQPARPFIRRPASDTDDPGPKIGAPAGSLLDRDAVPTNRLRRDEGAAPQADDDLPPLRRFAIPVNVDPEQPRMAIVLIHDGIGPMTPDALSAFPLPLTIAVDTALPNATALAEEYRSLGFEVMALVDVPGTTQPFDAQAAVQGALAQVPAAIAVMEGVGDGLQGSRALSGRVAQLMLQTGHGLVMLPNGLNTAQSLARREGVPSVTVFRDFDGDGQTPRVMRRFLDQAAFRARQVGAVVMLGRMRPDTVSSLLLWGLQDRATALELVPVSNVLLMPPDGT</sequence>
<dbReference type="CDD" id="cd10936">
    <property type="entry name" value="CE4_DAC2"/>
    <property type="match status" value="1"/>
</dbReference>
<proteinExistence type="predicted"/>
<dbReference type="Pfam" id="PF04748">
    <property type="entry name" value="Polysacc_deac_2"/>
    <property type="match status" value="1"/>
</dbReference>
<evidence type="ECO:0000313" key="2">
    <source>
        <dbReference type="EMBL" id="MEC3862180.1"/>
    </source>
</evidence>
<dbReference type="InterPro" id="IPR006837">
    <property type="entry name" value="Divergent_DAC"/>
</dbReference>
<name>A0ABU6HK02_9RHOB</name>
<dbReference type="InterPro" id="IPR011330">
    <property type="entry name" value="Glyco_hydro/deAcase_b/a-brl"/>
</dbReference>
<reference evidence="2 3" key="1">
    <citation type="submission" date="2024-01" db="EMBL/GenBank/DDBJ databases">
        <title>Mesobacterium rodlantinim sp. nov., isolated from shallow sea hydrothermal systems off Kueishantao Island.</title>
        <authorList>
            <person name="Su Z."/>
            <person name="Tang K."/>
        </authorList>
    </citation>
    <scope>NUCLEOTIDE SEQUENCE [LARGE SCALE GENOMIC DNA]</scope>
    <source>
        <strain evidence="2 3">TK19101</strain>
    </source>
</reference>
<gene>
    <name evidence="2" type="ORF">VK792_12875</name>
</gene>
<protein>
    <submittedName>
        <fullName evidence="2">Divergent polysaccharide deacetylase family protein</fullName>
    </submittedName>
</protein>
<evidence type="ECO:0000313" key="3">
    <source>
        <dbReference type="Proteomes" id="UP001348149"/>
    </source>
</evidence>
<dbReference type="Gene3D" id="3.20.20.370">
    <property type="entry name" value="Glycoside hydrolase/deacetylase"/>
    <property type="match status" value="1"/>
</dbReference>
<keyword evidence="3" id="KW-1185">Reference proteome</keyword>
<organism evidence="2 3">
    <name type="scientific">Mesobacterium hydrothermale</name>
    <dbReference type="NCBI Taxonomy" id="3111907"/>
    <lineage>
        <taxon>Bacteria</taxon>
        <taxon>Pseudomonadati</taxon>
        <taxon>Pseudomonadota</taxon>
        <taxon>Alphaproteobacteria</taxon>
        <taxon>Rhodobacterales</taxon>
        <taxon>Roseobacteraceae</taxon>
        <taxon>Mesobacterium</taxon>
    </lineage>
</organism>
<feature type="compositionally biased region" description="Low complexity" evidence="1">
    <location>
        <begin position="56"/>
        <end position="85"/>
    </location>
</feature>
<evidence type="ECO:0000256" key="1">
    <source>
        <dbReference type="SAM" id="MobiDB-lite"/>
    </source>
</evidence>
<dbReference type="Proteomes" id="UP001348149">
    <property type="component" value="Unassembled WGS sequence"/>
</dbReference>
<feature type="compositionally biased region" description="Low complexity" evidence="1">
    <location>
        <begin position="257"/>
        <end position="285"/>
    </location>
</feature>
<accession>A0ABU6HK02</accession>
<comment type="caution">
    <text evidence="2">The sequence shown here is derived from an EMBL/GenBank/DDBJ whole genome shotgun (WGS) entry which is preliminary data.</text>
</comment>
<dbReference type="EMBL" id="JAYLLH010000018">
    <property type="protein sequence ID" value="MEC3862180.1"/>
    <property type="molecule type" value="Genomic_DNA"/>
</dbReference>